<keyword evidence="2" id="KW-1185">Reference proteome</keyword>
<gene>
    <name evidence="1" type="ORF">Vadar_015348</name>
</gene>
<sequence>MDAKEANLVGKHNLRVLELIWGDDEPESQKKVEELLEALEPHSNLENTISVGSYAALTSLPEWLSLELAWRFEKGKGEDWYKIAHVPKVYVHSNVDVPPAKPKAFSFWMVK</sequence>
<organism evidence="1 2">
    <name type="scientific">Vaccinium darrowii</name>
    <dbReference type="NCBI Taxonomy" id="229202"/>
    <lineage>
        <taxon>Eukaryota</taxon>
        <taxon>Viridiplantae</taxon>
        <taxon>Streptophyta</taxon>
        <taxon>Embryophyta</taxon>
        <taxon>Tracheophyta</taxon>
        <taxon>Spermatophyta</taxon>
        <taxon>Magnoliopsida</taxon>
        <taxon>eudicotyledons</taxon>
        <taxon>Gunneridae</taxon>
        <taxon>Pentapetalae</taxon>
        <taxon>asterids</taxon>
        <taxon>Ericales</taxon>
        <taxon>Ericaceae</taxon>
        <taxon>Vaccinioideae</taxon>
        <taxon>Vaccinieae</taxon>
        <taxon>Vaccinium</taxon>
    </lineage>
</organism>
<evidence type="ECO:0000313" key="1">
    <source>
        <dbReference type="EMBL" id="KAH7863257.1"/>
    </source>
</evidence>
<name>A0ACB7ZCC5_9ERIC</name>
<comment type="caution">
    <text evidence="1">The sequence shown here is derived from an EMBL/GenBank/DDBJ whole genome shotgun (WGS) entry which is preliminary data.</text>
</comment>
<dbReference type="EMBL" id="CM037162">
    <property type="protein sequence ID" value="KAH7863257.1"/>
    <property type="molecule type" value="Genomic_DNA"/>
</dbReference>
<proteinExistence type="predicted"/>
<dbReference type="Proteomes" id="UP000828048">
    <property type="component" value="Chromosome 12"/>
</dbReference>
<evidence type="ECO:0000313" key="2">
    <source>
        <dbReference type="Proteomes" id="UP000828048"/>
    </source>
</evidence>
<accession>A0ACB7ZCC5</accession>
<reference evidence="1 2" key="1">
    <citation type="journal article" date="2021" name="Hortic Res">
        <title>High-quality reference genome and annotation aids understanding of berry development for evergreen blueberry (Vaccinium darrowii).</title>
        <authorList>
            <person name="Yu J."/>
            <person name="Hulse-Kemp A.M."/>
            <person name="Babiker E."/>
            <person name="Staton M."/>
        </authorList>
    </citation>
    <scope>NUCLEOTIDE SEQUENCE [LARGE SCALE GENOMIC DNA]</scope>
    <source>
        <strain evidence="2">cv. NJ 8807/NJ 8810</strain>
        <tissue evidence="1">Young leaf</tissue>
    </source>
</reference>
<protein>
    <submittedName>
        <fullName evidence="1">Uncharacterized protein</fullName>
    </submittedName>
</protein>